<reference evidence="1 2" key="1">
    <citation type="submission" date="2019-03" db="EMBL/GenBank/DDBJ databases">
        <title>Deep-cultivation of Planctomycetes and their phenomic and genomic characterization uncovers novel biology.</title>
        <authorList>
            <person name="Wiegand S."/>
            <person name="Jogler M."/>
            <person name="Boedeker C."/>
            <person name="Pinto D."/>
            <person name="Vollmers J."/>
            <person name="Rivas-Marin E."/>
            <person name="Kohn T."/>
            <person name="Peeters S.H."/>
            <person name="Heuer A."/>
            <person name="Rast P."/>
            <person name="Oberbeckmann S."/>
            <person name="Bunk B."/>
            <person name="Jeske O."/>
            <person name="Meyerdierks A."/>
            <person name="Storesund J.E."/>
            <person name="Kallscheuer N."/>
            <person name="Luecker S."/>
            <person name="Lage O.M."/>
            <person name="Pohl T."/>
            <person name="Merkel B.J."/>
            <person name="Hornburger P."/>
            <person name="Mueller R.-W."/>
            <person name="Bruemmer F."/>
            <person name="Labrenz M."/>
            <person name="Spormann A.M."/>
            <person name="Op den Camp H."/>
            <person name="Overmann J."/>
            <person name="Amann R."/>
            <person name="Jetten M.S.M."/>
            <person name="Mascher T."/>
            <person name="Medema M.H."/>
            <person name="Devos D.P."/>
            <person name="Kaster A.-K."/>
            <person name="Ovreas L."/>
            <person name="Rohde M."/>
            <person name="Galperin M.Y."/>
            <person name="Jogler C."/>
        </authorList>
    </citation>
    <scope>NUCLEOTIDE SEQUENCE [LARGE SCALE GENOMIC DNA]</scope>
    <source>
        <strain evidence="1 2">V202</strain>
    </source>
</reference>
<evidence type="ECO:0000313" key="2">
    <source>
        <dbReference type="Proteomes" id="UP000318384"/>
    </source>
</evidence>
<gene>
    <name evidence="1" type="ORF">V202x_32420</name>
</gene>
<proteinExistence type="predicted"/>
<sequence length="81" mass="9522">MMCTFQDELESHSLKTKTLIIIELKLRILIQTQTLGTFYRALLNLYFALIKDCRNNDRVPSHLRPFYFQSIKMLGNSLVLT</sequence>
<keyword evidence="2" id="KW-1185">Reference proteome</keyword>
<protein>
    <submittedName>
        <fullName evidence="1">Uncharacterized protein</fullName>
    </submittedName>
</protein>
<name>A0A517WX55_9PLAN</name>
<accession>A0A517WX55</accession>
<dbReference type="AlphaFoldDB" id="A0A517WX55"/>
<dbReference type="EMBL" id="CP037422">
    <property type="protein sequence ID" value="QDU09845.1"/>
    <property type="molecule type" value="Genomic_DNA"/>
</dbReference>
<organism evidence="1 2">
    <name type="scientific">Gimesia aquarii</name>
    <dbReference type="NCBI Taxonomy" id="2527964"/>
    <lineage>
        <taxon>Bacteria</taxon>
        <taxon>Pseudomonadati</taxon>
        <taxon>Planctomycetota</taxon>
        <taxon>Planctomycetia</taxon>
        <taxon>Planctomycetales</taxon>
        <taxon>Planctomycetaceae</taxon>
        <taxon>Gimesia</taxon>
    </lineage>
</organism>
<evidence type="ECO:0000313" key="1">
    <source>
        <dbReference type="EMBL" id="QDU09845.1"/>
    </source>
</evidence>
<dbReference type="Proteomes" id="UP000318384">
    <property type="component" value="Chromosome"/>
</dbReference>